<proteinExistence type="predicted"/>
<dbReference type="GO" id="GO:0045892">
    <property type="term" value="P:negative regulation of DNA-templated transcription"/>
    <property type="evidence" value="ECO:0007669"/>
    <property type="project" value="TreeGrafter"/>
</dbReference>
<comment type="caution">
    <text evidence="2">The sequence shown here is derived from an EMBL/GenBank/DDBJ whole genome shotgun (WGS) entry which is preliminary data.</text>
</comment>
<dbReference type="EMBL" id="BEZZ01002692">
    <property type="protein sequence ID" value="GCC17346.1"/>
    <property type="molecule type" value="Genomic_DNA"/>
</dbReference>
<dbReference type="GO" id="GO:0005634">
    <property type="term" value="C:nucleus"/>
    <property type="evidence" value="ECO:0007669"/>
    <property type="project" value="TreeGrafter"/>
</dbReference>
<dbReference type="PANTHER" id="PTHR35441">
    <property type="entry name" value="CIRCADIAN-ASSOCIATED TRANSCRIPTIONAL REPRESSOR"/>
    <property type="match status" value="1"/>
</dbReference>
<dbReference type="GO" id="GO:0000978">
    <property type="term" value="F:RNA polymerase II cis-regulatory region sequence-specific DNA binding"/>
    <property type="evidence" value="ECO:0007669"/>
    <property type="project" value="TreeGrafter"/>
</dbReference>
<dbReference type="STRING" id="137246.A0A401RGW9"/>
<accession>A0A401RGW9</accession>
<evidence type="ECO:0000313" key="2">
    <source>
        <dbReference type="EMBL" id="GCC17346.1"/>
    </source>
</evidence>
<feature type="compositionally biased region" description="Polar residues" evidence="1">
    <location>
        <begin position="294"/>
        <end position="307"/>
    </location>
</feature>
<dbReference type="AlphaFoldDB" id="A0A401RGW9"/>
<dbReference type="Pfam" id="PF15673">
    <property type="entry name" value="Ciart"/>
    <property type="match status" value="1"/>
</dbReference>
<dbReference type="OrthoDB" id="9949430at2759"/>
<dbReference type="PANTHER" id="PTHR35441:SF1">
    <property type="entry name" value="CIRCADIAN-ASSOCIATED TRANSCRIPTIONAL REPRESSOR"/>
    <property type="match status" value="1"/>
</dbReference>
<organism evidence="2 3">
    <name type="scientific">Chiloscyllium punctatum</name>
    <name type="common">Brownbanded bambooshark</name>
    <name type="synonym">Hemiscyllium punctatum</name>
    <dbReference type="NCBI Taxonomy" id="137246"/>
    <lineage>
        <taxon>Eukaryota</taxon>
        <taxon>Metazoa</taxon>
        <taxon>Chordata</taxon>
        <taxon>Craniata</taxon>
        <taxon>Vertebrata</taxon>
        <taxon>Chondrichthyes</taxon>
        <taxon>Elasmobranchii</taxon>
        <taxon>Galeomorphii</taxon>
        <taxon>Galeoidea</taxon>
        <taxon>Orectolobiformes</taxon>
        <taxon>Hemiscylliidae</taxon>
        <taxon>Chiloscyllium</taxon>
    </lineage>
</organism>
<feature type="compositionally biased region" description="Basic and acidic residues" evidence="1">
    <location>
        <begin position="308"/>
        <end position="318"/>
    </location>
</feature>
<keyword evidence="3" id="KW-1185">Reference proteome</keyword>
<feature type="compositionally biased region" description="Low complexity" evidence="1">
    <location>
        <begin position="270"/>
        <end position="293"/>
    </location>
</feature>
<gene>
    <name evidence="2" type="ORF">chiPu_0020537</name>
</gene>
<evidence type="ECO:0000313" key="3">
    <source>
        <dbReference type="Proteomes" id="UP000287033"/>
    </source>
</evidence>
<name>A0A401RGW9_CHIPU</name>
<evidence type="ECO:0000256" key="1">
    <source>
        <dbReference type="SAM" id="MobiDB-lite"/>
    </source>
</evidence>
<protein>
    <recommendedName>
        <fullName evidence="4">Circadian associated repressor of transcription</fullName>
    </recommendedName>
</protein>
<feature type="region of interest" description="Disordered" evidence="1">
    <location>
        <begin position="370"/>
        <end position="396"/>
    </location>
</feature>
<sequence>MDSTGSKASRESIEGFSSEEDGDCDVFLSDSDSDRASKDVAPCRARPMGLPLRDQSAFVGVGTASASKVPSPGPQAFIPHPMSASHLKKPLENIYFASAPVWPCQSLPGSASLGRAWKLSLDGVSQYPQRFLSRGLKRRREWDVSKQQGTALSEKMPRVKTRGDLLFAQKCKELQVFIRPLTILLDGLKTGRYNKGLTSFQQSVAMDRIQRIVGVLQKPGMGERYLGTLLQVEMMLKVWFPHVTMATPGTEGSGPTGSGCNARKQFRTGSSETSSSWESLSPSSSRRQSFSDSGPQDQAGTSSSSGSWEERPELREGPAEGVACYDDPGGRSDRSQTLQCLTLVMQDSPELPSSTRSGTLWSVQGAWASTVRTPTSQRRPGRSSSAPPCLPTNHSSATSLPLVLSCDSIVLLDLSEAYVRWSQK</sequence>
<reference evidence="2 3" key="1">
    <citation type="journal article" date="2018" name="Nat. Ecol. Evol.">
        <title>Shark genomes provide insights into elasmobranch evolution and the origin of vertebrates.</title>
        <authorList>
            <person name="Hara Y"/>
            <person name="Yamaguchi K"/>
            <person name="Onimaru K"/>
            <person name="Kadota M"/>
            <person name="Koyanagi M"/>
            <person name="Keeley SD"/>
            <person name="Tatsumi K"/>
            <person name="Tanaka K"/>
            <person name="Motone F"/>
            <person name="Kageyama Y"/>
            <person name="Nozu R"/>
            <person name="Adachi N"/>
            <person name="Nishimura O"/>
            <person name="Nakagawa R"/>
            <person name="Tanegashima C"/>
            <person name="Kiyatake I"/>
            <person name="Matsumoto R"/>
            <person name="Murakumo K"/>
            <person name="Nishida K"/>
            <person name="Terakita A"/>
            <person name="Kuratani S"/>
            <person name="Sato K"/>
            <person name="Hyodo S Kuraku.S."/>
        </authorList>
    </citation>
    <scope>NUCLEOTIDE SEQUENCE [LARGE SCALE GENOMIC DNA]</scope>
</reference>
<dbReference type="GO" id="GO:0032922">
    <property type="term" value="P:circadian regulation of gene expression"/>
    <property type="evidence" value="ECO:0007669"/>
    <property type="project" value="InterPro"/>
</dbReference>
<dbReference type="Proteomes" id="UP000287033">
    <property type="component" value="Unassembled WGS sequence"/>
</dbReference>
<feature type="region of interest" description="Disordered" evidence="1">
    <location>
        <begin position="1"/>
        <end position="40"/>
    </location>
</feature>
<evidence type="ECO:0008006" key="4">
    <source>
        <dbReference type="Google" id="ProtNLM"/>
    </source>
</evidence>
<feature type="region of interest" description="Disordered" evidence="1">
    <location>
        <begin position="248"/>
        <end position="333"/>
    </location>
</feature>
<dbReference type="InterPro" id="IPR031373">
    <property type="entry name" value="Ciart"/>
</dbReference>